<feature type="region of interest" description="Disordered" evidence="2">
    <location>
        <begin position="165"/>
        <end position="191"/>
    </location>
</feature>
<sequence>MTRKKTTEIRRKKDEISDKKAIVSSESKHKGERLIDLKQWREDPKRFELNRRKSHRETAEKTQESGKKKMRKKVSTTPTRAFIRHNDLRSDPHDGFWPAQPTVPCNLPAEVCVLCEKFKSHYLGTHNGRRLSWQTNMGTADVKATFGKAHRHELNVSVELSLKESTAELTSRPGKQRPKVEPLLSSTPQAVHDRAARTGRQQLAAARHNPCTAGDPSARTGRHGPVTGQVSSAKTYPSVRPRRPNTKTIGHDRPDRTNGRLRSERRETVWFLSTVGVKRELRGQPLPKARRDLQKNTSKCSSLSPDRPDRPSERSDRPEARFQARFTRFHSPASPNAAFEALAL</sequence>
<reference evidence="4" key="1">
    <citation type="submission" date="2020-01" db="EMBL/GenBank/DDBJ databases">
        <authorList>
            <person name="Mishra B."/>
        </authorList>
    </citation>
    <scope>NUCLEOTIDE SEQUENCE [LARGE SCALE GENOMIC DNA]</scope>
</reference>
<evidence type="ECO:0000313" key="4">
    <source>
        <dbReference type="EMBL" id="CAA7030174.1"/>
    </source>
</evidence>
<feature type="compositionally biased region" description="Basic and acidic residues" evidence="2">
    <location>
        <begin position="306"/>
        <end position="320"/>
    </location>
</feature>
<dbReference type="Gene3D" id="4.10.1030.10">
    <property type="entry name" value="Ring Box Chain A, domain 5"/>
    <property type="match status" value="1"/>
</dbReference>
<feature type="compositionally biased region" description="Basic and acidic residues" evidence="2">
    <location>
        <begin position="45"/>
        <end position="67"/>
    </location>
</feature>
<feature type="region of interest" description="Disordered" evidence="2">
    <location>
        <begin position="45"/>
        <end position="77"/>
    </location>
</feature>
<dbReference type="PANTHER" id="PTHR11932">
    <property type="entry name" value="CULLIN"/>
    <property type="match status" value="1"/>
</dbReference>
<organism evidence="4 5">
    <name type="scientific">Microthlaspi erraticum</name>
    <dbReference type="NCBI Taxonomy" id="1685480"/>
    <lineage>
        <taxon>Eukaryota</taxon>
        <taxon>Viridiplantae</taxon>
        <taxon>Streptophyta</taxon>
        <taxon>Embryophyta</taxon>
        <taxon>Tracheophyta</taxon>
        <taxon>Spermatophyta</taxon>
        <taxon>Magnoliopsida</taxon>
        <taxon>eudicotyledons</taxon>
        <taxon>Gunneridae</taxon>
        <taxon>Pentapetalae</taxon>
        <taxon>rosids</taxon>
        <taxon>malvids</taxon>
        <taxon>Brassicales</taxon>
        <taxon>Brassicaceae</taxon>
        <taxon>Coluteocarpeae</taxon>
        <taxon>Microthlaspi</taxon>
    </lineage>
</organism>
<evidence type="ECO:0000313" key="5">
    <source>
        <dbReference type="Proteomes" id="UP000467841"/>
    </source>
</evidence>
<protein>
    <recommendedName>
        <fullName evidence="3">Cullin family profile domain-containing protein</fullName>
    </recommendedName>
</protein>
<evidence type="ECO:0000256" key="1">
    <source>
        <dbReference type="PROSITE-ProRule" id="PRU00330"/>
    </source>
</evidence>
<keyword evidence="5" id="KW-1185">Reference proteome</keyword>
<dbReference type="GO" id="GO:0031625">
    <property type="term" value="F:ubiquitin protein ligase binding"/>
    <property type="evidence" value="ECO:0007669"/>
    <property type="project" value="InterPro"/>
</dbReference>
<gene>
    <name evidence="4" type="ORF">MERR_LOCUS17409</name>
</gene>
<accession>A0A6D2IXG8</accession>
<feature type="region of interest" description="Disordered" evidence="2">
    <location>
        <begin position="205"/>
        <end position="261"/>
    </location>
</feature>
<dbReference type="EMBL" id="CACVBM020001091">
    <property type="protein sequence ID" value="CAA7030174.1"/>
    <property type="molecule type" value="Genomic_DNA"/>
</dbReference>
<feature type="compositionally biased region" description="Basic and acidic residues" evidence="2">
    <location>
        <begin position="249"/>
        <end position="261"/>
    </location>
</feature>
<evidence type="ECO:0000259" key="3">
    <source>
        <dbReference type="PROSITE" id="PS50069"/>
    </source>
</evidence>
<dbReference type="InterPro" id="IPR045093">
    <property type="entry name" value="Cullin"/>
</dbReference>
<dbReference type="Proteomes" id="UP000467841">
    <property type="component" value="Unassembled WGS sequence"/>
</dbReference>
<comment type="similarity">
    <text evidence="1">Belongs to the cullin family.</text>
</comment>
<feature type="domain" description="Cullin family profile" evidence="3">
    <location>
        <begin position="95"/>
        <end position="158"/>
    </location>
</feature>
<proteinExistence type="inferred from homology"/>
<dbReference type="PROSITE" id="PS50069">
    <property type="entry name" value="CULLIN_2"/>
    <property type="match status" value="1"/>
</dbReference>
<dbReference type="SMART" id="SM00182">
    <property type="entry name" value="CULLIN"/>
    <property type="match status" value="1"/>
</dbReference>
<dbReference type="OrthoDB" id="2414405at2759"/>
<evidence type="ECO:0000256" key="2">
    <source>
        <dbReference type="SAM" id="MobiDB-lite"/>
    </source>
</evidence>
<feature type="region of interest" description="Disordered" evidence="2">
    <location>
        <begin position="1"/>
        <end position="32"/>
    </location>
</feature>
<dbReference type="SUPFAM" id="SSF75632">
    <property type="entry name" value="Cullin homology domain"/>
    <property type="match status" value="1"/>
</dbReference>
<dbReference type="InterPro" id="IPR059120">
    <property type="entry name" value="Cullin-like_AB"/>
</dbReference>
<dbReference type="Pfam" id="PF26557">
    <property type="entry name" value="Cullin_AB"/>
    <property type="match status" value="1"/>
</dbReference>
<dbReference type="GO" id="GO:0006511">
    <property type="term" value="P:ubiquitin-dependent protein catabolic process"/>
    <property type="evidence" value="ECO:0007669"/>
    <property type="project" value="InterPro"/>
</dbReference>
<dbReference type="AlphaFoldDB" id="A0A6D2IXG8"/>
<feature type="region of interest" description="Disordered" evidence="2">
    <location>
        <begin position="282"/>
        <end position="320"/>
    </location>
</feature>
<name>A0A6D2IXG8_9BRAS</name>
<dbReference type="InterPro" id="IPR036317">
    <property type="entry name" value="Cullin_homology_sf"/>
</dbReference>
<dbReference type="InterPro" id="IPR016158">
    <property type="entry name" value="Cullin_homology"/>
</dbReference>
<comment type="caution">
    <text evidence="4">The sequence shown here is derived from an EMBL/GenBank/DDBJ whole genome shotgun (WGS) entry which is preliminary data.</text>
</comment>